<evidence type="ECO:0000313" key="3">
    <source>
        <dbReference type="Proteomes" id="UP001295423"/>
    </source>
</evidence>
<dbReference type="InterPro" id="IPR029071">
    <property type="entry name" value="Ubiquitin-like_domsf"/>
</dbReference>
<dbReference type="Pfam" id="PF00240">
    <property type="entry name" value="ubiquitin"/>
    <property type="match status" value="1"/>
</dbReference>
<feature type="domain" description="Ubiquitin-like" evidence="1">
    <location>
        <begin position="5"/>
        <end position="88"/>
    </location>
</feature>
<dbReference type="SUPFAM" id="SSF54236">
    <property type="entry name" value="Ubiquitin-like"/>
    <property type="match status" value="1"/>
</dbReference>
<dbReference type="PROSITE" id="PS50053">
    <property type="entry name" value="UBIQUITIN_2"/>
    <property type="match status" value="1"/>
</dbReference>
<protein>
    <recommendedName>
        <fullName evidence="1">Ubiquitin-like domain-containing protein</fullName>
    </recommendedName>
</protein>
<accession>A0AAD2CGV5</accession>
<comment type="caution">
    <text evidence="2">The sequence shown here is derived from an EMBL/GenBank/DDBJ whole genome shotgun (WGS) entry which is preliminary data.</text>
</comment>
<gene>
    <name evidence="2" type="ORF">CYCCA115_LOCUS2675</name>
</gene>
<dbReference type="InterPro" id="IPR000626">
    <property type="entry name" value="Ubiquitin-like_dom"/>
</dbReference>
<keyword evidence="3" id="KW-1185">Reference proteome</keyword>
<dbReference type="CDD" id="cd17039">
    <property type="entry name" value="Ubl_ubiquitin_like"/>
    <property type="match status" value="1"/>
</dbReference>
<sequence>MLNGYTMYLRVKRHSQTFFITCDPGDTIRHIKEQVAIATKNELKPDDLRLLLPNKKKGAAILKDEDTLQTLEIKSDTVLHMVSKISDNEWEPVDVYPDPISDKSS</sequence>
<dbReference type="PANTHER" id="PTHR47725:SF2">
    <property type="entry name" value="UBIQUITIN-LIKE DOMAIN-CONTAINING PROTEIN"/>
    <property type="match status" value="1"/>
</dbReference>
<dbReference type="EMBL" id="CAKOGP040000202">
    <property type="protein sequence ID" value="CAJ1932069.1"/>
    <property type="molecule type" value="Genomic_DNA"/>
</dbReference>
<name>A0AAD2CGV5_9STRA</name>
<dbReference type="Gene3D" id="3.10.20.90">
    <property type="entry name" value="Phosphatidylinositol 3-kinase Catalytic Subunit, Chain A, domain 1"/>
    <property type="match status" value="1"/>
</dbReference>
<dbReference type="SMART" id="SM00213">
    <property type="entry name" value="UBQ"/>
    <property type="match status" value="1"/>
</dbReference>
<organism evidence="2 3">
    <name type="scientific">Cylindrotheca closterium</name>
    <dbReference type="NCBI Taxonomy" id="2856"/>
    <lineage>
        <taxon>Eukaryota</taxon>
        <taxon>Sar</taxon>
        <taxon>Stramenopiles</taxon>
        <taxon>Ochrophyta</taxon>
        <taxon>Bacillariophyta</taxon>
        <taxon>Bacillariophyceae</taxon>
        <taxon>Bacillariophycidae</taxon>
        <taxon>Bacillariales</taxon>
        <taxon>Bacillariaceae</taxon>
        <taxon>Cylindrotheca</taxon>
    </lineage>
</organism>
<dbReference type="PANTHER" id="PTHR47725">
    <property type="entry name" value="OS03G0364000 PROTEIN"/>
    <property type="match status" value="1"/>
</dbReference>
<dbReference type="AlphaFoldDB" id="A0AAD2CGV5"/>
<evidence type="ECO:0000259" key="1">
    <source>
        <dbReference type="PROSITE" id="PS50053"/>
    </source>
</evidence>
<reference evidence="2" key="1">
    <citation type="submission" date="2023-08" db="EMBL/GenBank/DDBJ databases">
        <authorList>
            <person name="Audoor S."/>
            <person name="Bilcke G."/>
        </authorList>
    </citation>
    <scope>NUCLEOTIDE SEQUENCE</scope>
</reference>
<evidence type="ECO:0000313" key="2">
    <source>
        <dbReference type="EMBL" id="CAJ1932069.1"/>
    </source>
</evidence>
<dbReference type="Proteomes" id="UP001295423">
    <property type="component" value="Unassembled WGS sequence"/>
</dbReference>
<proteinExistence type="predicted"/>